<organism evidence="5 6">
    <name type="scientific">Dryococelus australis</name>
    <dbReference type="NCBI Taxonomy" id="614101"/>
    <lineage>
        <taxon>Eukaryota</taxon>
        <taxon>Metazoa</taxon>
        <taxon>Ecdysozoa</taxon>
        <taxon>Arthropoda</taxon>
        <taxon>Hexapoda</taxon>
        <taxon>Insecta</taxon>
        <taxon>Pterygota</taxon>
        <taxon>Neoptera</taxon>
        <taxon>Polyneoptera</taxon>
        <taxon>Phasmatodea</taxon>
        <taxon>Verophasmatodea</taxon>
        <taxon>Anareolatae</taxon>
        <taxon>Phasmatidae</taxon>
        <taxon>Eurycanthinae</taxon>
        <taxon>Dryococelus</taxon>
    </lineage>
</organism>
<dbReference type="InterPro" id="IPR027806">
    <property type="entry name" value="HARBI1_dom"/>
</dbReference>
<keyword evidence="3" id="KW-0732">Signal</keyword>
<comment type="caution">
    <text evidence="5">The sequence shown here is derived from an EMBL/GenBank/DDBJ whole genome shotgun (WGS) entry which is preliminary data.</text>
</comment>
<evidence type="ECO:0000256" key="1">
    <source>
        <dbReference type="ARBA" id="ARBA00001968"/>
    </source>
</evidence>
<keyword evidence="6" id="KW-1185">Reference proteome</keyword>
<comment type="cofactor">
    <cofactor evidence="1">
        <name>a divalent metal cation</name>
        <dbReference type="ChEBI" id="CHEBI:60240"/>
    </cofactor>
</comment>
<keyword evidence="2" id="KW-0479">Metal-binding</keyword>
<dbReference type="Proteomes" id="UP001159363">
    <property type="component" value="Chromosome 1"/>
</dbReference>
<proteinExistence type="predicted"/>
<gene>
    <name evidence="5" type="ORF">PR048_000533</name>
</gene>
<dbReference type="EMBL" id="JARBHB010000001">
    <property type="protein sequence ID" value="KAJ8895208.1"/>
    <property type="molecule type" value="Genomic_DNA"/>
</dbReference>
<feature type="chain" id="PRO_5046891096" description="DDE Tnp4 domain-containing protein" evidence="3">
    <location>
        <begin position="27"/>
        <end position="231"/>
    </location>
</feature>
<feature type="domain" description="DDE Tnp4" evidence="4">
    <location>
        <begin position="28"/>
        <end position="165"/>
    </location>
</feature>
<evidence type="ECO:0000259" key="4">
    <source>
        <dbReference type="Pfam" id="PF13359"/>
    </source>
</evidence>
<dbReference type="Pfam" id="PF13359">
    <property type="entry name" value="DDE_Tnp_4"/>
    <property type="match status" value="1"/>
</dbReference>
<reference evidence="5 6" key="1">
    <citation type="submission" date="2023-02" db="EMBL/GenBank/DDBJ databases">
        <title>LHISI_Scaffold_Assembly.</title>
        <authorList>
            <person name="Stuart O.P."/>
            <person name="Cleave R."/>
            <person name="Magrath M.J.L."/>
            <person name="Mikheyev A.S."/>
        </authorList>
    </citation>
    <scope>NUCLEOTIDE SEQUENCE [LARGE SCALE GENOMIC DNA]</scope>
    <source>
        <strain evidence="5">Daus_M_001</strain>
        <tissue evidence="5">Leg muscle</tissue>
    </source>
</reference>
<accession>A0ABQ9IH95</accession>
<evidence type="ECO:0000313" key="5">
    <source>
        <dbReference type="EMBL" id="KAJ8895208.1"/>
    </source>
</evidence>
<name>A0ABQ9IH95_9NEOP</name>
<sequence length="231" mass="26506">MMKIQWLLFCIYDFRCLIWNIPVCYGAIDGKHILIQAPANCGSEYFIYQHANSIVLMTVVYHEYCFRYIDVGSYECNVDGGEFQRCSLFPVLEGDSLLPYEGFFSGRRCLSIKTTPFESILLLSRAHRIVKNAFGILASRFRVFGKPIQVKVTTEIMVTAAYTLHDWLRITFPNTYTQPGTLDYEDIVRGCVKPGRWRADISESPSLLRSRSNNRANKIAEMLRTATLITL</sequence>
<evidence type="ECO:0000256" key="3">
    <source>
        <dbReference type="SAM" id="SignalP"/>
    </source>
</evidence>
<protein>
    <recommendedName>
        <fullName evidence="4">DDE Tnp4 domain-containing protein</fullName>
    </recommendedName>
</protein>
<feature type="signal peptide" evidence="3">
    <location>
        <begin position="1"/>
        <end position="26"/>
    </location>
</feature>
<evidence type="ECO:0000313" key="6">
    <source>
        <dbReference type="Proteomes" id="UP001159363"/>
    </source>
</evidence>
<evidence type="ECO:0000256" key="2">
    <source>
        <dbReference type="ARBA" id="ARBA00022723"/>
    </source>
</evidence>